<evidence type="ECO:0000313" key="2">
    <source>
        <dbReference type="Proteomes" id="UP000259273"/>
    </source>
</evidence>
<dbReference type="STRING" id="1121937.GCA_000423125_02756"/>
<dbReference type="AlphaFoldDB" id="A0A3C1KKX6"/>
<dbReference type="Pfam" id="PF04250">
    <property type="entry name" value="DUF429"/>
    <property type="match status" value="1"/>
</dbReference>
<dbReference type="EMBL" id="DMND01000084">
    <property type="protein sequence ID" value="HAN27285.1"/>
    <property type="molecule type" value="Genomic_DNA"/>
</dbReference>
<proteinExistence type="predicted"/>
<comment type="caution">
    <text evidence="1">The sequence shown here is derived from an EMBL/GenBank/DDBJ whole genome shotgun (WGS) entry which is preliminary data.</text>
</comment>
<evidence type="ECO:0000313" key="1">
    <source>
        <dbReference type="EMBL" id="HAN27285.1"/>
    </source>
</evidence>
<protein>
    <submittedName>
        <fullName evidence="1">DUF429 domain-containing protein</fullName>
    </submittedName>
</protein>
<dbReference type="InterPro" id="IPR007362">
    <property type="entry name" value="DUF429"/>
</dbReference>
<gene>
    <name evidence="1" type="ORF">DCP75_06115</name>
</gene>
<dbReference type="Proteomes" id="UP000259273">
    <property type="component" value="Unassembled WGS sequence"/>
</dbReference>
<accession>A0A3C1KKX6</accession>
<sequence>MQILGIDFTSRPRRAKPITALQCTLQGDHLAAGPLHHLESFEAFEALLDLPGPWIAGLDFPFGQARRFIRNIGWPEQWADYVSLAQGLGRAGFRSALDDYRSGRPAGDREHRRQSDALAGAISPQKLYGVPVGLMFFEGAPRLLASGVTVAGLQRGDPGRIAVEAYPGLLARHCIGRRSYKQDTRSKQTAAQAQARGDLLHAVRGAAVRDRYGLRVSAPDTLADDPGADTLDALLCAIQAAWAWRQGPPQFGLPASTDTLEGWIADPGLAQPGQG</sequence>
<organism evidence="1 2">
    <name type="scientific">Haliea salexigens</name>
    <dbReference type="NCBI Taxonomy" id="287487"/>
    <lineage>
        <taxon>Bacteria</taxon>
        <taxon>Pseudomonadati</taxon>
        <taxon>Pseudomonadota</taxon>
        <taxon>Gammaproteobacteria</taxon>
        <taxon>Cellvibrionales</taxon>
        <taxon>Halieaceae</taxon>
        <taxon>Haliea</taxon>
    </lineage>
</organism>
<reference evidence="1 2" key="1">
    <citation type="journal article" date="2018" name="Nat. Biotechnol.">
        <title>A standardized bacterial taxonomy based on genome phylogeny substantially revises the tree of life.</title>
        <authorList>
            <person name="Parks D.H."/>
            <person name="Chuvochina M."/>
            <person name="Waite D.W."/>
            <person name="Rinke C."/>
            <person name="Skarshewski A."/>
            <person name="Chaumeil P.A."/>
            <person name="Hugenholtz P."/>
        </authorList>
    </citation>
    <scope>NUCLEOTIDE SEQUENCE [LARGE SCALE GENOMIC DNA]</scope>
    <source>
        <strain evidence="1">UBA9158</strain>
    </source>
</reference>
<name>A0A3C1KKX6_9GAMM</name>